<feature type="compositionally biased region" description="Basic and acidic residues" evidence="1">
    <location>
        <begin position="354"/>
        <end position="368"/>
    </location>
</feature>
<evidence type="ECO:0000313" key="3">
    <source>
        <dbReference type="Proteomes" id="UP000095284"/>
    </source>
</evidence>
<dbReference type="CDD" id="cd00024">
    <property type="entry name" value="CD_CSD"/>
    <property type="match status" value="1"/>
</dbReference>
<proteinExistence type="predicted"/>
<evidence type="ECO:0000259" key="2">
    <source>
        <dbReference type="PROSITE" id="PS50013"/>
    </source>
</evidence>
<dbReference type="Pfam" id="PF00385">
    <property type="entry name" value="Chromo"/>
    <property type="match status" value="1"/>
</dbReference>
<name>A0A1I7RWF0_BURXY</name>
<dbReference type="InterPro" id="IPR000953">
    <property type="entry name" value="Chromo/chromo_shadow_dom"/>
</dbReference>
<evidence type="ECO:0000313" key="4">
    <source>
        <dbReference type="WBParaSite" id="BXY_0506300.1"/>
    </source>
</evidence>
<protein>
    <submittedName>
        <fullName evidence="4">Chromo domain-containing protein</fullName>
    </submittedName>
</protein>
<feature type="compositionally biased region" description="Basic residues" evidence="1">
    <location>
        <begin position="297"/>
        <end position="311"/>
    </location>
</feature>
<dbReference type="PROSITE" id="PS50013">
    <property type="entry name" value="CHROMO_2"/>
    <property type="match status" value="1"/>
</dbReference>
<dbReference type="SMART" id="SM00298">
    <property type="entry name" value="CHROMO"/>
    <property type="match status" value="1"/>
</dbReference>
<organism evidence="3 4">
    <name type="scientific">Bursaphelenchus xylophilus</name>
    <name type="common">Pinewood nematode worm</name>
    <name type="synonym">Aphelenchoides xylophilus</name>
    <dbReference type="NCBI Taxonomy" id="6326"/>
    <lineage>
        <taxon>Eukaryota</taxon>
        <taxon>Metazoa</taxon>
        <taxon>Ecdysozoa</taxon>
        <taxon>Nematoda</taxon>
        <taxon>Chromadorea</taxon>
        <taxon>Rhabditida</taxon>
        <taxon>Tylenchina</taxon>
        <taxon>Tylenchomorpha</taxon>
        <taxon>Aphelenchoidea</taxon>
        <taxon>Aphelenchoididae</taxon>
        <taxon>Bursaphelenchus</taxon>
    </lineage>
</organism>
<feature type="region of interest" description="Disordered" evidence="1">
    <location>
        <begin position="286"/>
        <end position="318"/>
    </location>
</feature>
<dbReference type="InterPro" id="IPR023780">
    <property type="entry name" value="Chromo_domain"/>
</dbReference>
<accession>A0A1I7RWF0</accession>
<feature type="domain" description="Chromo" evidence="2">
    <location>
        <begin position="161"/>
        <end position="209"/>
    </location>
</feature>
<dbReference type="InterPro" id="IPR016197">
    <property type="entry name" value="Chromo-like_dom_sf"/>
</dbReference>
<reference evidence="4" key="1">
    <citation type="submission" date="2016-11" db="UniProtKB">
        <authorList>
            <consortium name="WormBaseParasite"/>
        </authorList>
    </citation>
    <scope>IDENTIFICATION</scope>
</reference>
<dbReference type="WBParaSite" id="BXY_0506300.1">
    <property type="protein sequence ID" value="BXY_0506300.1"/>
    <property type="gene ID" value="BXY_0506300"/>
</dbReference>
<dbReference type="Proteomes" id="UP000095284">
    <property type="component" value="Unplaced"/>
</dbReference>
<evidence type="ECO:0000256" key="1">
    <source>
        <dbReference type="SAM" id="MobiDB-lite"/>
    </source>
</evidence>
<dbReference type="Gene3D" id="2.40.50.40">
    <property type="match status" value="1"/>
</dbReference>
<dbReference type="SUPFAM" id="SSF54160">
    <property type="entry name" value="Chromo domain-like"/>
    <property type="match status" value="1"/>
</dbReference>
<feature type="compositionally biased region" description="Low complexity" evidence="1">
    <location>
        <begin position="339"/>
        <end position="348"/>
    </location>
</feature>
<sequence>MASFFHTEVLKKFPPDSDVSRSCRYCKQHFTCAKDNIDYMVEHLKENHLKTYNKLRRAMKNVVEDSESDESSGSITEERIVSHSVPDSEVIFHVQQWSNGELYEKDQRMEDLMTPKGQKLLTAYMGMMQHSSKFEDSFQSKNLKKNKGKGPGTKKMSKKTYVIERVLGHKRIDGRLHYLIRWEGYGSSADTYEPIESFSSVALIAIHNYVDNALKNGTLIEPPTHSSGSSSPTSPIEGDKVIAVALENIRIARKMIDGTKEMNVEEVQKSLRSAKRSLKTLQKIPMVGQSPIDKPRAFARRSVPKKPAPPKKGKDLSALYQDIRRMKNTKYEFLDRMESPSSSRSHSSCLINADGDHGSPPKPPELDKSPLLQPEKSAQNEANNTERSFCFDESFFASADFQNLEAVVRDESVNISTCVEGAETEVDESSAIRLLKEVWRDTGDDSVVPSNKESMEQLGFDVESW</sequence>
<feature type="region of interest" description="Disordered" evidence="1">
    <location>
        <begin position="335"/>
        <end position="371"/>
    </location>
</feature>
<feature type="region of interest" description="Disordered" evidence="1">
    <location>
        <begin position="443"/>
        <end position="465"/>
    </location>
</feature>
<dbReference type="AlphaFoldDB" id="A0A1I7RWF0"/>